<accession>A0A151AL65</accession>
<protein>
    <submittedName>
        <fullName evidence="1">Uncharacterized protein</fullName>
    </submittedName>
</protein>
<evidence type="ECO:0000313" key="2">
    <source>
        <dbReference type="Proteomes" id="UP000075374"/>
    </source>
</evidence>
<dbReference type="EMBL" id="LTBB01000011">
    <property type="protein sequence ID" value="KYH28362.1"/>
    <property type="molecule type" value="Genomic_DNA"/>
</dbReference>
<evidence type="ECO:0000313" key="1">
    <source>
        <dbReference type="EMBL" id="KYH28362.1"/>
    </source>
</evidence>
<organism evidence="1 2">
    <name type="scientific">Clostridium colicanis DSM 13634</name>
    <dbReference type="NCBI Taxonomy" id="1121305"/>
    <lineage>
        <taxon>Bacteria</taxon>
        <taxon>Bacillati</taxon>
        <taxon>Bacillota</taxon>
        <taxon>Clostridia</taxon>
        <taxon>Eubacteriales</taxon>
        <taxon>Clostridiaceae</taxon>
        <taxon>Clostridium</taxon>
    </lineage>
</organism>
<reference evidence="1 2" key="1">
    <citation type="submission" date="2016-02" db="EMBL/GenBank/DDBJ databases">
        <title>Genome sequence of Clostridium colicanis DSM 13634.</title>
        <authorList>
            <person name="Poehlein A."/>
            <person name="Daniel R."/>
        </authorList>
    </citation>
    <scope>NUCLEOTIDE SEQUENCE [LARGE SCALE GENOMIC DNA]</scope>
    <source>
        <strain evidence="1 2">DSM 13634</strain>
    </source>
</reference>
<dbReference type="AlphaFoldDB" id="A0A151AL65"/>
<proteinExistence type="predicted"/>
<gene>
    <name evidence="1" type="ORF">CLCOL_20880</name>
</gene>
<dbReference type="Proteomes" id="UP000075374">
    <property type="component" value="Unassembled WGS sequence"/>
</dbReference>
<dbReference type="STRING" id="1121305.CLCOL_20880"/>
<sequence length="34" mass="4223">MESDIGINIVLYNHKNRNKGALKWKRWIERSCYW</sequence>
<name>A0A151AL65_9CLOT</name>
<keyword evidence="2" id="KW-1185">Reference proteome</keyword>
<comment type="caution">
    <text evidence="1">The sequence shown here is derived from an EMBL/GenBank/DDBJ whole genome shotgun (WGS) entry which is preliminary data.</text>
</comment>